<protein>
    <submittedName>
        <fullName evidence="5">LCP family protein required for cell wall assembly</fullName>
    </submittedName>
</protein>
<evidence type="ECO:0000313" key="5">
    <source>
        <dbReference type="EMBL" id="MBA8806302.1"/>
    </source>
</evidence>
<organism evidence="5 6">
    <name type="scientific">Promicromonospora sukumoe</name>
    <dbReference type="NCBI Taxonomy" id="88382"/>
    <lineage>
        <taxon>Bacteria</taxon>
        <taxon>Bacillati</taxon>
        <taxon>Actinomycetota</taxon>
        <taxon>Actinomycetes</taxon>
        <taxon>Micrococcales</taxon>
        <taxon>Promicromonosporaceae</taxon>
        <taxon>Promicromonospora</taxon>
    </lineage>
</organism>
<feature type="region of interest" description="Disordered" evidence="2">
    <location>
        <begin position="1"/>
        <end position="30"/>
    </location>
</feature>
<keyword evidence="3" id="KW-0812">Transmembrane</keyword>
<dbReference type="PANTHER" id="PTHR33392:SF6">
    <property type="entry name" value="POLYISOPRENYL-TEICHOIC ACID--PEPTIDOGLYCAN TEICHOIC ACID TRANSFERASE TAGU"/>
    <property type="match status" value="1"/>
</dbReference>
<accession>A0A7W3J4Y7</accession>
<dbReference type="Gene3D" id="3.40.630.190">
    <property type="entry name" value="LCP protein"/>
    <property type="match status" value="1"/>
</dbReference>
<reference evidence="5 6" key="1">
    <citation type="submission" date="2020-07" db="EMBL/GenBank/DDBJ databases">
        <title>Sequencing the genomes of 1000 actinobacteria strains.</title>
        <authorList>
            <person name="Klenk H.-P."/>
        </authorList>
    </citation>
    <scope>NUCLEOTIDE SEQUENCE [LARGE SCALE GENOMIC DNA]</scope>
    <source>
        <strain evidence="5 6">DSM 44121</strain>
    </source>
</reference>
<dbReference type="PANTHER" id="PTHR33392">
    <property type="entry name" value="POLYISOPRENYL-TEICHOIC ACID--PEPTIDOGLYCAN TEICHOIC ACID TRANSFERASE TAGU"/>
    <property type="match status" value="1"/>
</dbReference>
<evidence type="ECO:0000313" key="6">
    <source>
        <dbReference type="Proteomes" id="UP000540568"/>
    </source>
</evidence>
<name>A0A7W3J4Y7_9MICO</name>
<feature type="transmembrane region" description="Helical" evidence="3">
    <location>
        <begin position="36"/>
        <end position="59"/>
    </location>
</feature>
<dbReference type="AlphaFoldDB" id="A0A7W3J4Y7"/>
<dbReference type="InterPro" id="IPR004474">
    <property type="entry name" value="LytR_CpsA_psr"/>
</dbReference>
<keyword evidence="3" id="KW-1133">Transmembrane helix</keyword>
<evidence type="ECO:0000256" key="3">
    <source>
        <dbReference type="SAM" id="Phobius"/>
    </source>
</evidence>
<keyword evidence="6" id="KW-1185">Reference proteome</keyword>
<gene>
    <name evidence="5" type="ORF">FHX71_000244</name>
</gene>
<dbReference type="Proteomes" id="UP000540568">
    <property type="component" value="Unassembled WGS sequence"/>
</dbReference>
<comment type="similarity">
    <text evidence="1">Belongs to the LytR/CpsA/Psr (LCP) family.</text>
</comment>
<keyword evidence="3" id="KW-0472">Membrane</keyword>
<evidence type="ECO:0000259" key="4">
    <source>
        <dbReference type="Pfam" id="PF03816"/>
    </source>
</evidence>
<comment type="caution">
    <text evidence="5">The sequence shown here is derived from an EMBL/GenBank/DDBJ whole genome shotgun (WGS) entry which is preliminary data.</text>
</comment>
<dbReference type="Pfam" id="PF03816">
    <property type="entry name" value="LytR_cpsA_psr"/>
    <property type="match status" value="1"/>
</dbReference>
<feature type="domain" description="Cell envelope-related transcriptional attenuator" evidence="4">
    <location>
        <begin position="120"/>
        <end position="255"/>
    </location>
</feature>
<evidence type="ECO:0000256" key="1">
    <source>
        <dbReference type="ARBA" id="ARBA00006068"/>
    </source>
</evidence>
<proteinExistence type="inferred from homology"/>
<dbReference type="InterPro" id="IPR050922">
    <property type="entry name" value="LytR/CpsA/Psr_CW_biosynth"/>
</dbReference>
<dbReference type="NCBIfam" id="TIGR00350">
    <property type="entry name" value="lytR_cpsA_psr"/>
    <property type="match status" value="1"/>
</dbReference>
<sequence>MGMHGPEGVSDLLTAPSPAEPEPTPARGRRRRGKGFVAMVVVGALVLVGASGAMAFFGYKISLDERIERIEDPFADIDDASRPAPAPVEGIAAPVNILALGSDSRISAGDPSAWEYGAQRTDAILLLHLSGDRKSAAAISIPRDSWVDIPGFGEGKINAAFSYGGPGLLIQTVEELTGVRIDHFAVSDFESFTTLTDTLGGVEINVPDGAGGSVEQKMNGAEALEFTRERYELANGDFDRVQRQQAWMRAIATKATEDKSDLLKMSQFLEAAVKAVAVDPDLTVDKMLELAVSAKDLSTNNITFLTAPYAGTGRSDDGQSIVLLDRKALDPLMAAVARDELPAYLAQDPGGIDMLSDVVE</sequence>
<dbReference type="EMBL" id="JACGWV010000001">
    <property type="protein sequence ID" value="MBA8806302.1"/>
    <property type="molecule type" value="Genomic_DNA"/>
</dbReference>
<evidence type="ECO:0000256" key="2">
    <source>
        <dbReference type="SAM" id="MobiDB-lite"/>
    </source>
</evidence>